<feature type="region of interest" description="Disordered" evidence="1">
    <location>
        <begin position="48"/>
        <end position="74"/>
    </location>
</feature>
<evidence type="ECO:0000256" key="1">
    <source>
        <dbReference type="SAM" id="MobiDB-lite"/>
    </source>
</evidence>
<proteinExistence type="predicted"/>
<dbReference type="EMBL" id="RKQG01000001">
    <property type="protein sequence ID" value="RPE35070.1"/>
    <property type="molecule type" value="Genomic_DNA"/>
</dbReference>
<gene>
    <name evidence="2" type="ORF">EDD38_3417</name>
</gene>
<organism evidence="2 3">
    <name type="scientific">Kitasatospora cineracea</name>
    <dbReference type="NCBI Taxonomy" id="88074"/>
    <lineage>
        <taxon>Bacteria</taxon>
        <taxon>Bacillati</taxon>
        <taxon>Actinomycetota</taxon>
        <taxon>Actinomycetes</taxon>
        <taxon>Kitasatosporales</taxon>
        <taxon>Streptomycetaceae</taxon>
        <taxon>Kitasatospora</taxon>
    </lineage>
</organism>
<dbReference type="AlphaFoldDB" id="A0A3N4S8S1"/>
<evidence type="ECO:0008006" key="4">
    <source>
        <dbReference type="Google" id="ProtNLM"/>
    </source>
</evidence>
<reference evidence="2 3" key="1">
    <citation type="submission" date="2018-11" db="EMBL/GenBank/DDBJ databases">
        <title>Sequencing the genomes of 1000 actinobacteria strains.</title>
        <authorList>
            <person name="Klenk H.-P."/>
        </authorList>
    </citation>
    <scope>NUCLEOTIDE SEQUENCE [LARGE SCALE GENOMIC DNA]</scope>
    <source>
        <strain evidence="2 3">DSM 44781</strain>
    </source>
</reference>
<accession>A0A3N4S8S1</accession>
<sequence>MAFGRSKPTGQPGEWFYCIKHGKVEEGPECPAKDRLGPYTSREEAAHALETAAERNQEWRDDPRWNDDETRPEG</sequence>
<evidence type="ECO:0000313" key="2">
    <source>
        <dbReference type="EMBL" id="RPE35070.1"/>
    </source>
</evidence>
<name>A0A3N4S8S1_9ACTN</name>
<evidence type="ECO:0000313" key="3">
    <source>
        <dbReference type="Proteomes" id="UP000266906"/>
    </source>
</evidence>
<dbReference type="RefSeq" id="WP_123818681.1">
    <property type="nucleotide sequence ID" value="NZ_JBEYIY010000010.1"/>
</dbReference>
<keyword evidence="3" id="KW-1185">Reference proteome</keyword>
<protein>
    <recommendedName>
        <fullName evidence="4">SPOR domain-containing protein</fullName>
    </recommendedName>
</protein>
<comment type="caution">
    <text evidence="2">The sequence shown here is derived from an EMBL/GenBank/DDBJ whole genome shotgun (WGS) entry which is preliminary data.</text>
</comment>
<dbReference type="Proteomes" id="UP000266906">
    <property type="component" value="Unassembled WGS sequence"/>
</dbReference>